<gene>
    <name evidence="2" type="ORF">FD01_GL001590</name>
</gene>
<dbReference type="InterPro" id="IPR016040">
    <property type="entry name" value="NAD(P)-bd_dom"/>
</dbReference>
<sequence>MKIFVIAAHGQVGQHVVDTLLENDYQVVAGYRDPATQAPATASSELQAIAFDLTGSISDLAQAMHGCDAVIFAAGSQGKALLAVDLDGAVKAMEAAQQAGIARFIQLSTLNAGDRKRWPASLNDYYIAKYYADEWLMHHTTLDYVIVQPTTLTNDAPTGQIKFEPTWQDTISRQDVATVLVEAIESDQHRTTIQIANGNLPIAQAL</sequence>
<dbReference type="PANTHER" id="PTHR15020:SF50">
    <property type="entry name" value="UPF0659 PROTEIN YMR090W"/>
    <property type="match status" value="1"/>
</dbReference>
<dbReference type="PATRIC" id="fig|1423769.4.peg.1703"/>
<reference evidence="2 3" key="1">
    <citation type="journal article" date="2015" name="Genome Announc.">
        <title>Expanding the biotechnology potential of lactobacilli through comparative genomics of 213 strains and associated genera.</title>
        <authorList>
            <person name="Sun Z."/>
            <person name="Harris H.M."/>
            <person name="McCann A."/>
            <person name="Guo C."/>
            <person name="Argimon S."/>
            <person name="Zhang W."/>
            <person name="Yang X."/>
            <person name="Jeffery I.B."/>
            <person name="Cooney J.C."/>
            <person name="Kagawa T.F."/>
            <person name="Liu W."/>
            <person name="Song Y."/>
            <person name="Salvetti E."/>
            <person name="Wrobel A."/>
            <person name="Rasinkangas P."/>
            <person name="Parkhill J."/>
            <person name="Rea M.C."/>
            <person name="O'Sullivan O."/>
            <person name="Ritari J."/>
            <person name="Douillard F.P."/>
            <person name="Paul Ross R."/>
            <person name="Yang R."/>
            <person name="Briner A.E."/>
            <person name="Felis G.E."/>
            <person name="de Vos W.M."/>
            <person name="Barrangou R."/>
            <person name="Klaenhammer T.R."/>
            <person name="Caufield P.W."/>
            <person name="Cui Y."/>
            <person name="Zhang H."/>
            <person name="O'Toole P.W."/>
        </authorList>
    </citation>
    <scope>NUCLEOTIDE SEQUENCE [LARGE SCALE GENOMIC DNA]</scope>
    <source>
        <strain evidence="2 3">DSM 13343</strain>
    </source>
</reference>
<evidence type="ECO:0000313" key="3">
    <source>
        <dbReference type="Proteomes" id="UP000051790"/>
    </source>
</evidence>
<dbReference type="OrthoDB" id="9785372at2"/>
<name>A0A0R1QRI8_9LACO</name>
<dbReference type="AlphaFoldDB" id="A0A0R1QRI8"/>
<feature type="domain" description="NAD(P)-binding" evidence="1">
    <location>
        <begin position="8"/>
        <end position="186"/>
    </location>
</feature>
<proteinExistence type="predicted"/>
<comment type="caution">
    <text evidence="2">The sequence shown here is derived from an EMBL/GenBank/DDBJ whole genome shotgun (WGS) entry which is preliminary data.</text>
</comment>
<dbReference type="SUPFAM" id="SSF51735">
    <property type="entry name" value="NAD(P)-binding Rossmann-fold domains"/>
    <property type="match status" value="1"/>
</dbReference>
<dbReference type="RefSeq" id="WP_056964229.1">
    <property type="nucleotide sequence ID" value="NZ_AZEU01000188.1"/>
</dbReference>
<organism evidence="2 3">
    <name type="scientific">Lacticaseibacillus manihotivorans DSM 13343 = JCM 12514</name>
    <dbReference type="NCBI Taxonomy" id="1423769"/>
    <lineage>
        <taxon>Bacteria</taxon>
        <taxon>Bacillati</taxon>
        <taxon>Bacillota</taxon>
        <taxon>Bacilli</taxon>
        <taxon>Lactobacillales</taxon>
        <taxon>Lactobacillaceae</taxon>
        <taxon>Lacticaseibacillus</taxon>
    </lineage>
</organism>
<keyword evidence="3" id="KW-1185">Reference proteome</keyword>
<protein>
    <submittedName>
        <fullName evidence="2">Nucleoside-diphosphate-sugar epimerase</fullName>
    </submittedName>
</protein>
<evidence type="ECO:0000259" key="1">
    <source>
        <dbReference type="Pfam" id="PF13460"/>
    </source>
</evidence>
<evidence type="ECO:0000313" key="2">
    <source>
        <dbReference type="EMBL" id="KRL43560.1"/>
    </source>
</evidence>
<dbReference type="PANTHER" id="PTHR15020">
    <property type="entry name" value="FLAVIN REDUCTASE-RELATED"/>
    <property type="match status" value="1"/>
</dbReference>
<dbReference type="Pfam" id="PF13460">
    <property type="entry name" value="NAD_binding_10"/>
    <property type="match status" value="1"/>
</dbReference>
<accession>A0A0R1QRI8</accession>
<dbReference type="InterPro" id="IPR036291">
    <property type="entry name" value="NAD(P)-bd_dom_sf"/>
</dbReference>
<dbReference type="CDD" id="cd05243">
    <property type="entry name" value="SDR_a5"/>
    <property type="match status" value="1"/>
</dbReference>
<dbReference type="Proteomes" id="UP000051790">
    <property type="component" value="Unassembled WGS sequence"/>
</dbReference>
<dbReference type="EMBL" id="AZEU01000188">
    <property type="protein sequence ID" value="KRL43560.1"/>
    <property type="molecule type" value="Genomic_DNA"/>
</dbReference>
<dbReference type="Gene3D" id="3.40.50.720">
    <property type="entry name" value="NAD(P)-binding Rossmann-like Domain"/>
    <property type="match status" value="1"/>
</dbReference>